<proteinExistence type="predicted"/>
<protein>
    <submittedName>
        <fullName evidence="1">Uncharacterized protein</fullName>
    </submittedName>
</protein>
<dbReference type="OrthoDB" id="5959761at2759"/>
<organism evidence="1 2">
    <name type="scientific">Diaporthe ampelina</name>
    <dbReference type="NCBI Taxonomy" id="1214573"/>
    <lineage>
        <taxon>Eukaryota</taxon>
        <taxon>Fungi</taxon>
        <taxon>Dikarya</taxon>
        <taxon>Ascomycota</taxon>
        <taxon>Pezizomycotina</taxon>
        <taxon>Sordariomycetes</taxon>
        <taxon>Sordariomycetidae</taxon>
        <taxon>Diaporthales</taxon>
        <taxon>Diaporthaceae</taxon>
        <taxon>Diaporthe</taxon>
    </lineage>
</organism>
<evidence type="ECO:0000313" key="2">
    <source>
        <dbReference type="Proteomes" id="UP000034680"/>
    </source>
</evidence>
<sequence>MFTFAAPDGTSGAIIAVHDGRGGEQVEVTKAGWGENWVRSFANGKTYIGIGAWGDSKGDVNENNQSSAPPGSQDIITTYNVGNANPTLGASGGSKEPEPAAVLALTTHEADAQQGPGVVLTYKSGAQCNYNFYNNTANGDGWANPEVNNTTASVTLEPGQAQLVALDGFLQGPRAARDPAAGDVG</sequence>
<dbReference type="AlphaFoldDB" id="A0A0G2F6M7"/>
<dbReference type="STRING" id="1214573.A0A0G2F6M7"/>
<reference evidence="1 2" key="1">
    <citation type="submission" date="2015-05" db="EMBL/GenBank/DDBJ databases">
        <title>Distinctive expansion of gene families associated with plant cell wall degradation and secondary metabolism in the genomes of grapevine trunk pathogens.</title>
        <authorList>
            <person name="Lawrence D.P."/>
            <person name="Travadon R."/>
            <person name="Rolshausen P.E."/>
            <person name="Baumgartner K."/>
        </authorList>
    </citation>
    <scope>NUCLEOTIDE SEQUENCE [LARGE SCALE GENOMIC DNA]</scope>
    <source>
        <strain evidence="1">DA912</strain>
    </source>
</reference>
<comment type="caution">
    <text evidence="1">The sequence shown here is derived from an EMBL/GenBank/DDBJ whole genome shotgun (WGS) entry which is preliminary data.</text>
</comment>
<name>A0A0G2F6M7_9PEZI</name>
<gene>
    <name evidence="1" type="ORF">UCDDA912_g10213</name>
</gene>
<keyword evidence="2" id="KW-1185">Reference proteome</keyword>
<accession>A0A0G2F6M7</accession>
<evidence type="ECO:0000313" key="1">
    <source>
        <dbReference type="EMBL" id="KKY29854.1"/>
    </source>
</evidence>
<dbReference type="Proteomes" id="UP000034680">
    <property type="component" value="Unassembled WGS sequence"/>
</dbReference>
<dbReference type="EMBL" id="LCUC01000596">
    <property type="protein sequence ID" value="KKY29854.1"/>
    <property type="molecule type" value="Genomic_DNA"/>
</dbReference>
<reference evidence="1 2" key="2">
    <citation type="submission" date="2015-05" db="EMBL/GenBank/DDBJ databases">
        <authorList>
            <person name="Morales-Cruz A."/>
            <person name="Amrine K.C."/>
            <person name="Cantu D."/>
        </authorList>
    </citation>
    <scope>NUCLEOTIDE SEQUENCE [LARGE SCALE GENOMIC DNA]</scope>
    <source>
        <strain evidence="1">DA912</strain>
    </source>
</reference>